<dbReference type="Gene3D" id="1.10.10.160">
    <property type="match status" value="1"/>
</dbReference>
<evidence type="ECO:0000256" key="8">
    <source>
        <dbReference type="ARBA" id="ARBA00023204"/>
    </source>
</evidence>
<keyword evidence="5 12" id="KW-0347">Helicase</keyword>
<comment type="catalytic activity">
    <reaction evidence="10">
        <text>Couples ATP hydrolysis with the unwinding of duplex DNA by translocating in the 3'-5' direction.</text>
        <dbReference type="EC" id="5.6.2.4"/>
    </reaction>
</comment>
<keyword evidence="8" id="KW-0234">DNA repair</keyword>
<dbReference type="KEGG" id="aac:Aaci_0682"/>
<sequence>MVATAGASDILKGLNEKQREAVTATDGPVLVIAGAGSGKTSVLTRRIAYLIAERRVPPWAILAITFTNKAAREMEERIERLVGPVASDIWTSTFHAMCARILRRDIHHLGYTSAFTVLDAADQVSLVRRLMQEMNIDVRKFEPRAVLHAISQHKNELRSAEKALDLAGSPYDKMVGDVYLAYERRLRENQALDFDDLLVKTVELFRKVPDVLAYYQHRFSHIHVDEYQDTNHAQYVLVKLLAERRRNLCVVGDSDQSIYGWRGADIRNILEFQRDYPDARVIRLEQNYRSTGRILRIANQVIQHNQMRLEKNLWTDRGEGEKAKLFVAPDERVEADWVADEIARMVANGREYRDVAILYRTNAQSRVLEEAFLQRGIPYRIYGGLRFYERREVKDVIAYLRLIANPNDDVSFLRVVNVPKRGIGDTTLEKLAEYARHRGTSLFEAALHALEAGISKKAASALQSFVELIQTLQLQRAFLPLTDLTDELLDRSGYREALRAERSLEAENRLENLDEFLSLTREFDEDGVPDGEMGALEQFLTHVALVSDADLPGGRPGRREDLDEVSMMTLHAAKGLEFPVVFLVGLEEGVFPHRRALDGGEELEEERRLCYVGITRAMERLYLTTCRSRMLFGERRSFTPSRFLSEMPASDIERAGEEDAMFGWGWRDARAGVRAPAHAVADAASGPRMSVPRSFGADLSVPYEPGDLVEHRKWGRGVIVAKSGEGESLELVVRFEDPIGEKRLFAKFAPIHKVDP</sequence>
<comment type="similarity">
    <text evidence="1 13">Belongs to the helicase family. UvrD subfamily.</text>
</comment>
<dbReference type="PANTHER" id="PTHR11070">
    <property type="entry name" value="UVRD / RECB / PCRA DNA HELICASE FAMILY MEMBER"/>
    <property type="match status" value="1"/>
</dbReference>
<evidence type="ECO:0000256" key="11">
    <source>
        <dbReference type="ARBA" id="ARBA00048988"/>
    </source>
</evidence>
<dbReference type="STRING" id="521098.Aaci_0682"/>
<dbReference type="RefSeq" id="WP_012810088.1">
    <property type="nucleotide sequence ID" value="NC_013205.1"/>
</dbReference>
<dbReference type="PROSITE" id="PS51217">
    <property type="entry name" value="UVRD_HELICASE_CTER"/>
    <property type="match status" value="1"/>
</dbReference>
<dbReference type="NCBIfam" id="TIGR01073">
    <property type="entry name" value="pcrA"/>
    <property type="match status" value="1"/>
</dbReference>
<keyword evidence="4 12" id="KW-0378">Hydrolase</keyword>
<dbReference type="GO" id="GO:0005524">
    <property type="term" value="F:ATP binding"/>
    <property type="evidence" value="ECO:0007669"/>
    <property type="project" value="UniProtKB-UniRule"/>
</dbReference>
<evidence type="ECO:0000313" key="16">
    <source>
        <dbReference type="EMBL" id="ACV57729.1"/>
    </source>
</evidence>
<dbReference type="Pfam" id="PF21196">
    <property type="entry name" value="PcrA_UvrD_tudor"/>
    <property type="match status" value="1"/>
</dbReference>
<dbReference type="GO" id="GO:0003677">
    <property type="term" value="F:DNA binding"/>
    <property type="evidence" value="ECO:0007669"/>
    <property type="project" value="UniProtKB-KW"/>
</dbReference>
<dbReference type="PANTHER" id="PTHR11070:SF2">
    <property type="entry name" value="ATP-DEPENDENT DNA HELICASE SRS2"/>
    <property type="match status" value="1"/>
</dbReference>
<feature type="binding site" evidence="12">
    <location>
        <begin position="33"/>
        <end position="40"/>
    </location>
    <ligand>
        <name>ATP</name>
        <dbReference type="ChEBI" id="CHEBI:30616"/>
    </ligand>
</feature>
<dbReference type="GO" id="GO:0006260">
    <property type="term" value="P:DNA replication"/>
    <property type="evidence" value="ECO:0007669"/>
    <property type="project" value="InterPro"/>
</dbReference>
<dbReference type="GO" id="GO:0033202">
    <property type="term" value="C:DNA helicase complex"/>
    <property type="evidence" value="ECO:0007669"/>
    <property type="project" value="TreeGrafter"/>
</dbReference>
<evidence type="ECO:0000256" key="9">
    <source>
        <dbReference type="ARBA" id="ARBA00023235"/>
    </source>
</evidence>
<gene>
    <name evidence="16" type="ordered locus">Aaci_0682</name>
</gene>
<evidence type="ECO:0000256" key="5">
    <source>
        <dbReference type="ARBA" id="ARBA00022806"/>
    </source>
</evidence>
<dbReference type="GO" id="GO:0005829">
    <property type="term" value="C:cytosol"/>
    <property type="evidence" value="ECO:0007669"/>
    <property type="project" value="TreeGrafter"/>
</dbReference>
<evidence type="ECO:0000259" key="14">
    <source>
        <dbReference type="PROSITE" id="PS51198"/>
    </source>
</evidence>
<keyword evidence="7 13" id="KW-0238">DNA-binding</keyword>
<keyword evidence="9" id="KW-0413">Isomerase</keyword>
<reference evidence="17" key="1">
    <citation type="submission" date="2009-09" db="EMBL/GenBank/DDBJ databases">
        <title>The complete chromosome of Alicyclobacillus acidocaldarius subsp. acidocaldarius DSM 446.</title>
        <authorList>
            <consortium name="US DOE Joint Genome Institute (JGI-PGF)"/>
            <person name="Lucas S."/>
            <person name="Copeland A."/>
            <person name="Lapidus A."/>
            <person name="Glavina del Rio T."/>
            <person name="Dalin E."/>
            <person name="Tice H."/>
            <person name="Bruce D."/>
            <person name="Goodwin L."/>
            <person name="Pitluck S."/>
            <person name="Kyrpides N."/>
            <person name="Mavromatis K."/>
            <person name="Ivanova N."/>
            <person name="Ovchinnikova G."/>
            <person name="Chertkov O."/>
            <person name="Sims D."/>
            <person name="Brettin T."/>
            <person name="Detter J.C."/>
            <person name="Han C."/>
            <person name="Larimer F."/>
            <person name="Land M."/>
            <person name="Hauser L."/>
            <person name="Markowitz V."/>
            <person name="Cheng J.-F."/>
            <person name="Hugenholtz P."/>
            <person name="Woyke T."/>
            <person name="Wu D."/>
            <person name="Pukall R."/>
            <person name="Klenk H.-P."/>
            <person name="Eisen J.A."/>
        </authorList>
    </citation>
    <scope>NUCLEOTIDE SEQUENCE [LARGE SCALE GENOMIC DNA]</scope>
    <source>
        <strain evidence="17">ATCC 27009 / DSM 446 / BCRC 14685 / JCM 5260 / KCTC 1825 / NBRC 15652 / NCIMB 11725 / NRRL B-14509 / 104-IA</strain>
    </source>
</reference>
<evidence type="ECO:0000259" key="15">
    <source>
        <dbReference type="PROSITE" id="PS51217"/>
    </source>
</evidence>
<reference evidence="16 17" key="2">
    <citation type="journal article" date="2010" name="Stand. Genomic Sci.">
        <title>Complete genome sequence of Alicyclobacillus acidocaldarius type strain (104-IA).</title>
        <authorList>
            <person name="Mavromatis K."/>
            <person name="Sikorski J."/>
            <person name="Lapidus A."/>
            <person name="Glavina Del Rio T."/>
            <person name="Copeland A."/>
            <person name="Tice H."/>
            <person name="Cheng J.F."/>
            <person name="Lucas S."/>
            <person name="Chen F."/>
            <person name="Nolan M."/>
            <person name="Bruce D."/>
            <person name="Goodwin L."/>
            <person name="Pitluck S."/>
            <person name="Ivanova N."/>
            <person name="Ovchinnikova G."/>
            <person name="Pati A."/>
            <person name="Chen A."/>
            <person name="Palaniappan K."/>
            <person name="Land M."/>
            <person name="Hauser L."/>
            <person name="Chang Y.J."/>
            <person name="Jeffries C.D."/>
            <person name="Chain P."/>
            <person name="Meincke L."/>
            <person name="Sims D."/>
            <person name="Chertkov O."/>
            <person name="Han C."/>
            <person name="Brettin T."/>
            <person name="Detter J.C."/>
            <person name="Wahrenburg C."/>
            <person name="Rohde M."/>
            <person name="Pukall R."/>
            <person name="Goker M."/>
            <person name="Bristow J."/>
            <person name="Eisen J.A."/>
            <person name="Markowitz V."/>
            <person name="Hugenholtz P."/>
            <person name="Klenk H.P."/>
            <person name="Kyrpides N.C."/>
        </authorList>
    </citation>
    <scope>NUCLEOTIDE SEQUENCE [LARGE SCALE GENOMIC DNA]</scope>
    <source>
        <strain evidence="17">ATCC 27009 / DSM 446 / BCRC 14685 / JCM 5260 / KCTC 1825 / NBRC 15652 / NCIMB 11725 / NRRL B-14509 / 104-IA</strain>
    </source>
</reference>
<comment type="catalytic activity">
    <reaction evidence="11 13">
        <text>ATP + H2O = ADP + phosphate + H(+)</text>
        <dbReference type="Rhea" id="RHEA:13065"/>
        <dbReference type="ChEBI" id="CHEBI:15377"/>
        <dbReference type="ChEBI" id="CHEBI:15378"/>
        <dbReference type="ChEBI" id="CHEBI:30616"/>
        <dbReference type="ChEBI" id="CHEBI:43474"/>
        <dbReference type="ChEBI" id="CHEBI:456216"/>
        <dbReference type="EC" id="5.6.2.4"/>
    </reaction>
</comment>
<name>C8WTI7_ALIAD</name>
<proteinExistence type="inferred from homology"/>
<dbReference type="Pfam" id="PF00580">
    <property type="entry name" value="UvrD-helicase"/>
    <property type="match status" value="1"/>
</dbReference>
<evidence type="ECO:0000256" key="12">
    <source>
        <dbReference type="PROSITE-ProRule" id="PRU00560"/>
    </source>
</evidence>
<organism evidence="16 17">
    <name type="scientific">Alicyclobacillus acidocaldarius subsp. acidocaldarius (strain ATCC 27009 / DSM 446 / BCRC 14685 / JCM 5260 / KCTC 1825 / NBRC 15652 / NCIMB 11725 / NRRL B-14509 / 104-IA)</name>
    <name type="common">Bacillus acidocaldarius</name>
    <dbReference type="NCBI Taxonomy" id="521098"/>
    <lineage>
        <taxon>Bacteria</taxon>
        <taxon>Bacillati</taxon>
        <taxon>Bacillota</taxon>
        <taxon>Bacilli</taxon>
        <taxon>Bacillales</taxon>
        <taxon>Alicyclobacillaceae</taxon>
        <taxon>Alicyclobacillus</taxon>
    </lineage>
</organism>
<evidence type="ECO:0000256" key="4">
    <source>
        <dbReference type="ARBA" id="ARBA00022801"/>
    </source>
</evidence>
<dbReference type="GO" id="GO:0000725">
    <property type="term" value="P:recombinational repair"/>
    <property type="evidence" value="ECO:0007669"/>
    <property type="project" value="TreeGrafter"/>
</dbReference>
<dbReference type="Gene3D" id="3.40.50.300">
    <property type="entry name" value="P-loop containing nucleotide triphosphate hydrolases"/>
    <property type="match status" value="2"/>
</dbReference>
<dbReference type="InterPro" id="IPR027417">
    <property type="entry name" value="P-loop_NTPase"/>
</dbReference>
<dbReference type="PROSITE" id="PS51198">
    <property type="entry name" value="UVRD_HELICASE_ATP_BIND"/>
    <property type="match status" value="1"/>
</dbReference>
<evidence type="ECO:0000256" key="7">
    <source>
        <dbReference type="ARBA" id="ARBA00023125"/>
    </source>
</evidence>
<evidence type="ECO:0000256" key="6">
    <source>
        <dbReference type="ARBA" id="ARBA00022840"/>
    </source>
</evidence>
<evidence type="ECO:0000313" key="17">
    <source>
        <dbReference type="Proteomes" id="UP000001917"/>
    </source>
</evidence>
<evidence type="ECO:0000256" key="2">
    <source>
        <dbReference type="ARBA" id="ARBA00022741"/>
    </source>
</evidence>
<dbReference type="AlphaFoldDB" id="C8WTI7"/>
<dbReference type="SUPFAM" id="SSF52540">
    <property type="entry name" value="P-loop containing nucleoside triphosphate hydrolases"/>
    <property type="match status" value="1"/>
</dbReference>
<dbReference type="FunFam" id="1.10.10.160:FF:000001">
    <property type="entry name" value="ATP-dependent DNA helicase"/>
    <property type="match status" value="1"/>
</dbReference>
<feature type="domain" description="UvrD-like helicase C-terminal" evidence="15">
    <location>
        <begin position="292"/>
        <end position="575"/>
    </location>
</feature>
<evidence type="ECO:0000256" key="13">
    <source>
        <dbReference type="RuleBase" id="RU364053"/>
    </source>
</evidence>
<dbReference type="InterPro" id="IPR000212">
    <property type="entry name" value="DNA_helicase_UvrD/REP"/>
</dbReference>
<dbReference type="EMBL" id="CP001727">
    <property type="protein sequence ID" value="ACV57729.1"/>
    <property type="molecule type" value="Genomic_DNA"/>
</dbReference>
<dbReference type="Proteomes" id="UP000001917">
    <property type="component" value="Chromosome"/>
</dbReference>
<feature type="domain" description="UvrD-like helicase ATP-binding" evidence="14">
    <location>
        <begin position="12"/>
        <end position="291"/>
    </location>
</feature>
<dbReference type="GO" id="GO:0016887">
    <property type="term" value="F:ATP hydrolysis activity"/>
    <property type="evidence" value="ECO:0007669"/>
    <property type="project" value="RHEA"/>
</dbReference>
<dbReference type="InterPro" id="IPR005751">
    <property type="entry name" value="ATP-dep_DNA_helicase_PcrA"/>
</dbReference>
<keyword evidence="6 12" id="KW-0067">ATP-binding</keyword>
<evidence type="ECO:0000256" key="10">
    <source>
        <dbReference type="ARBA" id="ARBA00034617"/>
    </source>
</evidence>
<keyword evidence="3" id="KW-0227">DNA damage</keyword>
<dbReference type="EC" id="5.6.2.4" evidence="13"/>
<protein>
    <recommendedName>
        <fullName evidence="13">ATP-dependent DNA helicase</fullName>
        <ecNumber evidence="13">5.6.2.4</ecNumber>
    </recommendedName>
</protein>
<dbReference type="GO" id="GO:0043138">
    <property type="term" value="F:3'-5' DNA helicase activity"/>
    <property type="evidence" value="ECO:0007669"/>
    <property type="project" value="UniProtKB-EC"/>
</dbReference>
<dbReference type="CDD" id="cd17932">
    <property type="entry name" value="DEXQc_UvrD"/>
    <property type="match status" value="1"/>
</dbReference>
<dbReference type="GO" id="GO:0009314">
    <property type="term" value="P:response to radiation"/>
    <property type="evidence" value="ECO:0007669"/>
    <property type="project" value="UniProtKB-ARBA"/>
</dbReference>
<keyword evidence="2 12" id="KW-0547">Nucleotide-binding</keyword>
<dbReference type="InterPro" id="IPR014016">
    <property type="entry name" value="UvrD-like_ATP-bd"/>
</dbReference>
<evidence type="ECO:0000256" key="1">
    <source>
        <dbReference type="ARBA" id="ARBA00009922"/>
    </source>
</evidence>
<keyword evidence="17" id="KW-1185">Reference proteome</keyword>
<dbReference type="Gene3D" id="1.10.486.10">
    <property type="entry name" value="PCRA, domain 4"/>
    <property type="match status" value="1"/>
</dbReference>
<dbReference type="CDD" id="cd18807">
    <property type="entry name" value="SF1_C_UvrD"/>
    <property type="match status" value="1"/>
</dbReference>
<dbReference type="FunFam" id="1.10.486.10:FF:000003">
    <property type="entry name" value="ATP-dependent DNA helicase"/>
    <property type="match status" value="1"/>
</dbReference>
<dbReference type="HOGENOM" id="CLU_004585_5_2_9"/>
<accession>C8WTI7</accession>
<dbReference type="InterPro" id="IPR014017">
    <property type="entry name" value="DNA_helicase_UvrD-like_C"/>
</dbReference>
<dbReference type="eggNOG" id="COG0210">
    <property type="taxonomic scope" value="Bacteria"/>
</dbReference>
<dbReference type="FunFam" id="3.40.50.300:FF:001201">
    <property type="entry name" value="ATP-dependent DNA helicase UvrD2"/>
    <property type="match status" value="1"/>
</dbReference>
<dbReference type="Pfam" id="PF13361">
    <property type="entry name" value="UvrD_C"/>
    <property type="match status" value="1"/>
</dbReference>
<dbReference type="InterPro" id="IPR013986">
    <property type="entry name" value="DExx_box_DNA_helicase_dom_sf"/>
</dbReference>
<evidence type="ECO:0000256" key="3">
    <source>
        <dbReference type="ARBA" id="ARBA00022763"/>
    </source>
</evidence>